<reference evidence="3" key="1">
    <citation type="submission" date="2020-12" db="EMBL/GenBank/DDBJ databases">
        <title>Devosia sp. MSA67 isolated from Mo River.</title>
        <authorList>
            <person name="Ma F."/>
            <person name="Zi Z."/>
        </authorList>
    </citation>
    <scope>NUCLEOTIDE SEQUENCE</scope>
    <source>
        <strain evidence="3">MSA67</strain>
    </source>
</reference>
<dbReference type="RefSeq" id="WP_198875050.1">
    <property type="nucleotide sequence ID" value="NZ_JAEKMH010000001.1"/>
</dbReference>
<keyword evidence="1" id="KW-1133">Transmembrane helix</keyword>
<name>A0A934IWZ7_9HYPH</name>
<keyword evidence="1" id="KW-0472">Membrane</keyword>
<dbReference type="InterPro" id="IPR036691">
    <property type="entry name" value="Endo/exonu/phosph_ase_sf"/>
</dbReference>
<gene>
    <name evidence="3" type="ORF">JEQ47_03805</name>
</gene>
<dbReference type="Pfam" id="PF03372">
    <property type="entry name" value="Exo_endo_phos"/>
    <property type="match status" value="1"/>
</dbReference>
<feature type="transmembrane region" description="Helical" evidence="1">
    <location>
        <begin position="64"/>
        <end position="83"/>
    </location>
</feature>
<dbReference type="Proteomes" id="UP000602124">
    <property type="component" value="Unassembled WGS sequence"/>
</dbReference>
<evidence type="ECO:0000259" key="2">
    <source>
        <dbReference type="Pfam" id="PF03372"/>
    </source>
</evidence>
<keyword evidence="4" id="KW-1185">Reference proteome</keyword>
<keyword evidence="3" id="KW-0255">Endonuclease</keyword>
<accession>A0A934IWZ7</accession>
<dbReference type="InterPro" id="IPR005135">
    <property type="entry name" value="Endo/exonuclease/phosphatase"/>
</dbReference>
<keyword evidence="3" id="KW-0378">Hydrolase</keyword>
<dbReference type="SUPFAM" id="SSF56219">
    <property type="entry name" value="DNase I-like"/>
    <property type="match status" value="1"/>
</dbReference>
<comment type="caution">
    <text evidence="3">The sequence shown here is derived from an EMBL/GenBank/DDBJ whole genome shotgun (WGS) entry which is preliminary data.</text>
</comment>
<feature type="transmembrane region" description="Helical" evidence="1">
    <location>
        <begin position="39"/>
        <end position="57"/>
    </location>
</feature>
<evidence type="ECO:0000313" key="4">
    <source>
        <dbReference type="Proteomes" id="UP000602124"/>
    </source>
</evidence>
<dbReference type="Gene3D" id="3.60.10.10">
    <property type="entry name" value="Endonuclease/exonuclease/phosphatase"/>
    <property type="match status" value="1"/>
</dbReference>
<evidence type="ECO:0000256" key="1">
    <source>
        <dbReference type="SAM" id="Phobius"/>
    </source>
</evidence>
<protein>
    <submittedName>
        <fullName evidence="3">Endonuclease/exonuclease/phosphatase family protein</fullName>
    </submittedName>
</protein>
<feature type="domain" description="Endonuclease/exonuclease/phosphatase" evidence="2">
    <location>
        <begin position="103"/>
        <end position="300"/>
    </location>
</feature>
<sequence>MLSWGEFRGGLLALAGLLLLVFAVIVVQPGLPGEQLLQTLRFHLVAAGFGLALLLALTGALWRSLVLGILVAAMAVHSATYVVEFQSRRLEQAASPAARFDFLSYNVLAFNSRAEEMVQSILSDPPDVALIMESRAIRPYLDQLAEVLPYRIGCDAAEACDISLHSRFPFESRGLEPLSSLWGDRYVAGGIVVDGQPVTVVGLHLTKPYYDDIAEFELDRASRWMGRIEGPLVVAGDFNAAPWSDAVAEFGRAQGLASGPTIPATWPVRLGPLGVPIDNMFTRGNALIMSLSSGENHGSNHRPLRAEIGLYGAD</sequence>
<organism evidence="3 4">
    <name type="scientific">Devosia sediminis</name>
    <dbReference type="NCBI Taxonomy" id="2798801"/>
    <lineage>
        <taxon>Bacteria</taxon>
        <taxon>Pseudomonadati</taxon>
        <taxon>Pseudomonadota</taxon>
        <taxon>Alphaproteobacteria</taxon>
        <taxon>Hyphomicrobiales</taxon>
        <taxon>Devosiaceae</taxon>
        <taxon>Devosia</taxon>
    </lineage>
</organism>
<dbReference type="EMBL" id="JAEKMH010000001">
    <property type="protein sequence ID" value="MBJ3783837.1"/>
    <property type="molecule type" value="Genomic_DNA"/>
</dbReference>
<dbReference type="AlphaFoldDB" id="A0A934IWZ7"/>
<keyword evidence="1" id="KW-0812">Transmembrane</keyword>
<evidence type="ECO:0000313" key="3">
    <source>
        <dbReference type="EMBL" id="MBJ3783837.1"/>
    </source>
</evidence>
<proteinExistence type="predicted"/>
<dbReference type="GO" id="GO:0004519">
    <property type="term" value="F:endonuclease activity"/>
    <property type="evidence" value="ECO:0007669"/>
    <property type="project" value="UniProtKB-KW"/>
</dbReference>
<keyword evidence="3" id="KW-0540">Nuclease</keyword>